<dbReference type="Gene3D" id="3.40.50.11350">
    <property type="match status" value="1"/>
</dbReference>
<dbReference type="GO" id="GO:0008107">
    <property type="term" value="F:galactoside 2-alpha-L-fucosyltransferase activity"/>
    <property type="evidence" value="ECO:0007669"/>
    <property type="project" value="InterPro"/>
</dbReference>
<sequence>MIIIKIKGGLGNQMFQYAFGWILAKKYNEDLLLDTSVYGEKKINGIAKREFGLEIFNNDYLLASETDINSFLELSLIQQIRKKIGLNFRKIYNDRVFKYNPSALQLPPPIYLNGYFQSYRYFKGRESAVRNLFNFDIKNIDQSNLEFMQDMEHSSSVAIHVRRGDYVENEKTKSFHGGCSLEYYKRSISYIKDRIINPKLFFFSDDIEWVRKNFNVGLSSVFVEHNQGSDSWKDMLLISNCKHQIIANSSFSWWGAWLNDNPEKIVVAPARWLAKKEIDMNDLIPSTWVRL</sequence>
<reference evidence="3 4" key="1">
    <citation type="submission" date="2019-06" db="EMBL/GenBank/DDBJ databases">
        <title>Gramella sabulilitoris sp. nov., isolated from a marine sand.</title>
        <authorList>
            <person name="Yoon J.-H."/>
        </authorList>
    </citation>
    <scope>NUCLEOTIDE SEQUENCE [LARGE SCALE GENOMIC DNA]</scope>
    <source>
        <strain evidence="3 4">HSMS-1</strain>
    </source>
</reference>
<gene>
    <name evidence="3" type="ORF">FGM01_10405</name>
</gene>
<dbReference type="RefSeq" id="WP_143411110.1">
    <property type="nucleotide sequence ID" value="NZ_VHSF01000003.1"/>
</dbReference>
<keyword evidence="1 3" id="KW-0328">Glycosyltransferase</keyword>
<proteinExistence type="predicted"/>
<evidence type="ECO:0000256" key="2">
    <source>
        <dbReference type="ARBA" id="ARBA00022679"/>
    </source>
</evidence>
<keyword evidence="4" id="KW-1185">Reference proteome</keyword>
<dbReference type="OrthoDB" id="9794601at2"/>
<dbReference type="PANTHER" id="PTHR11927:SF9">
    <property type="entry name" value="L-FUCOSYLTRANSFERASE"/>
    <property type="match status" value="1"/>
</dbReference>
<dbReference type="PANTHER" id="PTHR11927">
    <property type="entry name" value="GALACTOSIDE 2-L-FUCOSYLTRANSFERASE"/>
    <property type="match status" value="1"/>
</dbReference>
<dbReference type="GO" id="GO:0016020">
    <property type="term" value="C:membrane"/>
    <property type="evidence" value="ECO:0007669"/>
    <property type="project" value="InterPro"/>
</dbReference>
<name>A0A550HYV5_9FLAO</name>
<dbReference type="Pfam" id="PF01531">
    <property type="entry name" value="Glyco_transf_11"/>
    <property type="match status" value="1"/>
</dbReference>
<keyword evidence="2 3" id="KW-0808">Transferase</keyword>
<dbReference type="GO" id="GO:0005975">
    <property type="term" value="P:carbohydrate metabolic process"/>
    <property type="evidence" value="ECO:0007669"/>
    <property type="project" value="InterPro"/>
</dbReference>
<accession>A0A550HYV5</accession>
<protein>
    <submittedName>
        <fullName evidence="3">Alpha-1,2-fucosyltransferase</fullName>
    </submittedName>
</protein>
<comment type="caution">
    <text evidence="3">The sequence shown here is derived from an EMBL/GenBank/DDBJ whole genome shotgun (WGS) entry which is preliminary data.</text>
</comment>
<evidence type="ECO:0000313" key="4">
    <source>
        <dbReference type="Proteomes" id="UP000315131"/>
    </source>
</evidence>
<dbReference type="EMBL" id="VHSF01000003">
    <property type="protein sequence ID" value="TRO63913.1"/>
    <property type="molecule type" value="Genomic_DNA"/>
</dbReference>
<evidence type="ECO:0000313" key="3">
    <source>
        <dbReference type="EMBL" id="TRO63913.1"/>
    </source>
</evidence>
<dbReference type="Proteomes" id="UP000315131">
    <property type="component" value="Unassembled WGS sequence"/>
</dbReference>
<dbReference type="AlphaFoldDB" id="A0A550HYV5"/>
<evidence type="ECO:0000256" key="1">
    <source>
        <dbReference type="ARBA" id="ARBA00022676"/>
    </source>
</evidence>
<dbReference type="InterPro" id="IPR002516">
    <property type="entry name" value="Glyco_trans_11"/>
</dbReference>
<organism evidence="3 4">
    <name type="scientific">Christiangramia sabulilitoris</name>
    <dbReference type="NCBI Taxonomy" id="2583991"/>
    <lineage>
        <taxon>Bacteria</taxon>
        <taxon>Pseudomonadati</taxon>
        <taxon>Bacteroidota</taxon>
        <taxon>Flavobacteriia</taxon>
        <taxon>Flavobacteriales</taxon>
        <taxon>Flavobacteriaceae</taxon>
        <taxon>Christiangramia</taxon>
    </lineage>
</organism>
<dbReference type="CDD" id="cd11301">
    <property type="entry name" value="Fut1_Fut2_like"/>
    <property type="match status" value="1"/>
</dbReference>